<dbReference type="PROSITE" id="PS51462">
    <property type="entry name" value="NUDIX"/>
    <property type="match status" value="1"/>
</dbReference>
<name>A0A6J5YHW4_9ZZZZ</name>
<dbReference type="Gene3D" id="3.90.79.10">
    <property type="entry name" value="Nucleoside Triphosphate Pyrophosphohydrolase"/>
    <property type="match status" value="1"/>
</dbReference>
<evidence type="ECO:0000259" key="3">
    <source>
        <dbReference type="PROSITE" id="PS51462"/>
    </source>
</evidence>
<dbReference type="PANTHER" id="PTHR11839:SF18">
    <property type="entry name" value="NUDIX HYDROLASE DOMAIN-CONTAINING PROTEIN"/>
    <property type="match status" value="1"/>
</dbReference>
<evidence type="ECO:0000256" key="1">
    <source>
        <dbReference type="ARBA" id="ARBA00001946"/>
    </source>
</evidence>
<dbReference type="GO" id="GO:0006753">
    <property type="term" value="P:nucleoside phosphate metabolic process"/>
    <property type="evidence" value="ECO:0007669"/>
    <property type="project" value="TreeGrafter"/>
</dbReference>
<dbReference type="SUPFAM" id="SSF55811">
    <property type="entry name" value="Nudix"/>
    <property type="match status" value="1"/>
</dbReference>
<dbReference type="EMBL" id="CAEMXZ010000036">
    <property type="protein sequence ID" value="CAB4323289.1"/>
    <property type="molecule type" value="Genomic_DNA"/>
</dbReference>
<dbReference type="InterPro" id="IPR015797">
    <property type="entry name" value="NUDIX_hydrolase-like_dom_sf"/>
</dbReference>
<dbReference type="AlphaFoldDB" id="A0A6J5YHW4"/>
<evidence type="ECO:0000313" key="4">
    <source>
        <dbReference type="EMBL" id="CAB4323289.1"/>
    </source>
</evidence>
<protein>
    <submittedName>
        <fullName evidence="4">Unannotated protein</fullName>
    </submittedName>
</protein>
<feature type="domain" description="Nudix hydrolase" evidence="3">
    <location>
        <begin position="40"/>
        <end position="171"/>
    </location>
</feature>
<dbReference type="InterPro" id="IPR000086">
    <property type="entry name" value="NUDIX_hydrolase_dom"/>
</dbReference>
<dbReference type="GO" id="GO:0019693">
    <property type="term" value="P:ribose phosphate metabolic process"/>
    <property type="evidence" value="ECO:0007669"/>
    <property type="project" value="TreeGrafter"/>
</dbReference>
<organism evidence="4">
    <name type="scientific">freshwater metagenome</name>
    <dbReference type="NCBI Taxonomy" id="449393"/>
    <lineage>
        <taxon>unclassified sequences</taxon>
        <taxon>metagenomes</taxon>
        <taxon>ecological metagenomes</taxon>
    </lineage>
</organism>
<evidence type="ECO:0000256" key="2">
    <source>
        <dbReference type="ARBA" id="ARBA00022801"/>
    </source>
</evidence>
<reference evidence="4" key="1">
    <citation type="submission" date="2020-05" db="EMBL/GenBank/DDBJ databases">
        <authorList>
            <person name="Chiriac C."/>
            <person name="Salcher M."/>
            <person name="Ghai R."/>
            <person name="Kavagutti S V."/>
        </authorList>
    </citation>
    <scope>NUCLEOTIDE SEQUENCE</scope>
</reference>
<dbReference type="PANTHER" id="PTHR11839">
    <property type="entry name" value="UDP/ADP-SUGAR PYROPHOSPHATASE"/>
    <property type="match status" value="1"/>
</dbReference>
<sequence length="184" mass="20205">MTGGFRYLGEDPIFDGYVIKVSNGRFEAPDGSTFERDIVRHPGAVSVVPYHGDGTVTMVRQYRAALDMLLLEIPAGKRDLADEPPIETAHRELAEEVGLKAARMEPLVEFVNSAGFTDEYSHVFLGTDLTEVDRDVQGVEEENLTIERIHLADVPAMIADHRLLDIKSIIGLTMLISRLGAGGV</sequence>
<dbReference type="Pfam" id="PF00293">
    <property type="entry name" value="NUDIX"/>
    <property type="match status" value="1"/>
</dbReference>
<gene>
    <name evidence="4" type="ORF">UFOPK1392_01041</name>
</gene>
<dbReference type="GO" id="GO:0016787">
    <property type="term" value="F:hydrolase activity"/>
    <property type="evidence" value="ECO:0007669"/>
    <property type="project" value="UniProtKB-KW"/>
</dbReference>
<proteinExistence type="predicted"/>
<accession>A0A6J5YHW4</accession>
<comment type="cofactor">
    <cofactor evidence="1">
        <name>Mg(2+)</name>
        <dbReference type="ChEBI" id="CHEBI:18420"/>
    </cofactor>
</comment>
<keyword evidence="2" id="KW-0378">Hydrolase</keyword>